<dbReference type="Pfam" id="PF14559">
    <property type="entry name" value="TPR_19"/>
    <property type="match status" value="1"/>
</dbReference>
<feature type="repeat" description="TPR" evidence="3">
    <location>
        <begin position="712"/>
        <end position="745"/>
    </location>
</feature>
<feature type="repeat" description="TPR" evidence="3">
    <location>
        <begin position="746"/>
        <end position="779"/>
    </location>
</feature>
<gene>
    <name evidence="5" type="ORF">THTE_4346</name>
</gene>
<dbReference type="SUPFAM" id="SSF48029">
    <property type="entry name" value="FliG"/>
    <property type="match status" value="1"/>
</dbReference>
<dbReference type="InterPro" id="IPR011989">
    <property type="entry name" value="ARM-like"/>
</dbReference>
<evidence type="ECO:0000259" key="4">
    <source>
        <dbReference type="Pfam" id="PF13435"/>
    </source>
</evidence>
<dbReference type="Pfam" id="PF13181">
    <property type="entry name" value="TPR_8"/>
    <property type="match status" value="1"/>
</dbReference>
<dbReference type="SUPFAM" id="SSF48452">
    <property type="entry name" value="TPR-like"/>
    <property type="match status" value="1"/>
</dbReference>
<dbReference type="PROSITE" id="PS50293">
    <property type="entry name" value="TPR_REGION"/>
    <property type="match status" value="1"/>
</dbReference>
<keyword evidence="6" id="KW-1185">Reference proteome</keyword>
<dbReference type="InterPro" id="IPR019734">
    <property type="entry name" value="TPR_rpt"/>
</dbReference>
<protein>
    <submittedName>
        <fullName evidence="5">Putative deca-heme c-type cytochrome</fullName>
    </submittedName>
</protein>
<dbReference type="SMART" id="SM00028">
    <property type="entry name" value="TPR"/>
    <property type="match status" value="4"/>
</dbReference>
<dbReference type="EMBL" id="CP018477">
    <property type="protein sequence ID" value="ASV76947.1"/>
    <property type="molecule type" value="Genomic_DNA"/>
</dbReference>
<dbReference type="AlphaFoldDB" id="A0A286RM24"/>
<evidence type="ECO:0000313" key="6">
    <source>
        <dbReference type="Proteomes" id="UP000215086"/>
    </source>
</evidence>
<reference evidence="5 6" key="1">
    <citation type="journal article" name="Front. Microbiol.">
        <title>Sugar Metabolism of the First Thermophilic Planctomycete Thermogutta terrifontis: Comparative Genomic and Transcriptomic Approaches.</title>
        <authorList>
            <person name="Elcheninov A.G."/>
            <person name="Menzel P."/>
            <person name="Gudbergsdottir S.R."/>
            <person name="Slesarev A.I."/>
            <person name="Kadnikov V.V."/>
            <person name="Krogh A."/>
            <person name="Bonch-Osmolovskaya E.A."/>
            <person name="Peng X."/>
            <person name="Kublanov I.V."/>
        </authorList>
    </citation>
    <scope>NUCLEOTIDE SEQUENCE [LARGE SCALE GENOMIC DNA]</scope>
    <source>
        <strain evidence="5 6">R1</strain>
    </source>
</reference>
<keyword evidence="2 3" id="KW-0802">TPR repeat</keyword>
<dbReference type="PANTHER" id="PTHR45586">
    <property type="entry name" value="TPR REPEAT-CONTAINING PROTEIN PA4667"/>
    <property type="match status" value="1"/>
</dbReference>
<dbReference type="InterPro" id="IPR036280">
    <property type="entry name" value="Multihaem_cyt_sf"/>
</dbReference>
<evidence type="ECO:0000256" key="1">
    <source>
        <dbReference type="ARBA" id="ARBA00022737"/>
    </source>
</evidence>
<evidence type="ECO:0000256" key="2">
    <source>
        <dbReference type="ARBA" id="ARBA00022803"/>
    </source>
</evidence>
<dbReference type="Proteomes" id="UP000215086">
    <property type="component" value="Chromosome"/>
</dbReference>
<dbReference type="KEGG" id="ttf:THTE_4346"/>
<proteinExistence type="predicted"/>
<accession>A0A286RM24</accession>
<dbReference type="InterPro" id="IPR011990">
    <property type="entry name" value="TPR-like_helical_dom_sf"/>
</dbReference>
<dbReference type="InterPro" id="IPR023155">
    <property type="entry name" value="Cyt_c-552/4"/>
</dbReference>
<evidence type="ECO:0000256" key="3">
    <source>
        <dbReference type="PROSITE-ProRule" id="PRU00339"/>
    </source>
</evidence>
<dbReference type="InterPro" id="IPR051012">
    <property type="entry name" value="CellSynth/LPSAsmb/PSIAsmb"/>
</dbReference>
<dbReference type="Pfam" id="PF13646">
    <property type="entry name" value="HEAT_2"/>
    <property type="match status" value="1"/>
</dbReference>
<dbReference type="PROSITE" id="PS50005">
    <property type="entry name" value="TPR"/>
    <property type="match status" value="2"/>
</dbReference>
<dbReference type="InterPro" id="IPR011002">
    <property type="entry name" value="FliG_a-hlx"/>
</dbReference>
<feature type="domain" description="Cytochrome c-552/4" evidence="4">
    <location>
        <begin position="271"/>
        <end position="309"/>
    </location>
</feature>
<dbReference type="Pfam" id="PF13435">
    <property type="entry name" value="Cytochrome_C554"/>
    <property type="match status" value="1"/>
</dbReference>
<dbReference type="Gene3D" id="1.10.220.30">
    <property type="match status" value="1"/>
</dbReference>
<dbReference type="SUPFAM" id="SSF48371">
    <property type="entry name" value="ARM repeat"/>
    <property type="match status" value="1"/>
</dbReference>
<sequence length="899" mass="102528">MLLVIVAGAGWVFLDWWIVVPESVQATYVGRQSCWKCHERECTLWEGSDHDLAMDHATEKTVLGDFNNATFTHIAFSDLHKFSDDELRAILARVDDKTLAIALQPYEAHHTAESFAPYIPPSGEASRKKILAVLEPARAKKIEELVQWYRSFARPCDITTAHRALGDAARDLIQAGIVQAPWAVTSQFFRRDGKYYVVTDDREGKLREFQVDYVFGVYPLQQYLVTFPDGRVQCLPLAWDVKSRRWFHLYPSDPVPSQDPLHWTRSLQNWNYMCAECHTTNLQKNYDPDTNTYRTTWSEIDVSCETCHGPASVHVQLAESWSLFWDRKRGTGLADLSPKGCDNTTLVDSCAPCHARRRPVAANFQPGKPFLDYYVPEFLDGNLYYADGQILDEDYEYGSFTQSLMYRKGVRCTDCHDAHTGRIKFAEKVPPGEIRQPYVDNRLCGQCHLPSKYDTPQHHHHPDITKPGSRCVDCHMPETTYMVVDARRDHSLRVPRPDLTVTLGIPNACNICHQDPEKGETPQWAAEWIEKWYGPRKDPGHFAYAFDRGRKRDPSAIMDLLAITRRQDLSGMVRASAVLLLGNYSQDIVRGAIMSAASDADPLVRLAAARALQQLTITREDFPRVQHLLRDPLRSVRVESVPWAINLSRDIFSAAVATAFDRAVQEYRMSQQIVGDQPGAHMNLALLAEAFGNPQEQEREYLTALRIDPDFLPARNNLAMFYARLGEFEKAEHHYREALRIAPDFVPARDNLARLYYQMGRLEDAEKEFRIILEKFPDRGDIHYSLGLLLAEQPGRMLDATAELLEAARLLPTEPRVLYNAGLALQKIGKLEQAEEYLARAYRLGTPTPDLLQAYALCLVELKRCAAARSIAEELRQRYPSPEADVFYRQIVDRCSHLQ</sequence>
<dbReference type="InterPro" id="IPR016024">
    <property type="entry name" value="ARM-type_fold"/>
</dbReference>
<organism evidence="5 6">
    <name type="scientific">Thermogutta terrifontis</name>
    <dbReference type="NCBI Taxonomy" id="1331910"/>
    <lineage>
        <taxon>Bacteria</taxon>
        <taxon>Pseudomonadati</taxon>
        <taxon>Planctomycetota</taxon>
        <taxon>Planctomycetia</taxon>
        <taxon>Pirellulales</taxon>
        <taxon>Thermoguttaceae</taxon>
        <taxon>Thermogutta</taxon>
    </lineage>
</organism>
<keyword evidence="1" id="KW-0677">Repeat</keyword>
<dbReference type="Gene3D" id="1.10.1130.10">
    <property type="entry name" value="Flavocytochrome C3, Chain A"/>
    <property type="match status" value="2"/>
</dbReference>
<evidence type="ECO:0000313" key="5">
    <source>
        <dbReference type="EMBL" id="ASV76947.1"/>
    </source>
</evidence>
<dbReference type="PANTHER" id="PTHR45586:SF1">
    <property type="entry name" value="LIPOPOLYSACCHARIDE ASSEMBLY PROTEIN B"/>
    <property type="match status" value="1"/>
</dbReference>
<dbReference type="Gene3D" id="1.25.40.10">
    <property type="entry name" value="Tetratricopeptide repeat domain"/>
    <property type="match status" value="2"/>
</dbReference>
<dbReference type="Gene3D" id="1.25.10.10">
    <property type="entry name" value="Leucine-rich Repeat Variant"/>
    <property type="match status" value="1"/>
</dbReference>
<name>A0A286RM24_9BACT</name>
<dbReference type="SUPFAM" id="SSF48695">
    <property type="entry name" value="Multiheme cytochromes"/>
    <property type="match status" value="1"/>
</dbReference>